<feature type="domain" description="Glycosyltransferase 2-like" evidence="3">
    <location>
        <begin position="449"/>
        <end position="577"/>
    </location>
</feature>
<dbReference type="CDD" id="cd00761">
    <property type="entry name" value="Glyco_tranf_GTA_type"/>
    <property type="match status" value="1"/>
</dbReference>
<evidence type="ECO:0000313" key="4">
    <source>
        <dbReference type="EMBL" id="MSU88728.1"/>
    </source>
</evidence>
<evidence type="ECO:0000256" key="1">
    <source>
        <dbReference type="ARBA" id="ARBA00022676"/>
    </source>
</evidence>
<reference evidence="4 5" key="1">
    <citation type="submission" date="2019-10" db="EMBL/GenBank/DDBJ databases">
        <title>Cognatihalovulum marinum gen. nov. sp. nov., a new member of the family Rhodobacteraceae isolated from deep seawater of the Northwest Indian Ocean.</title>
        <authorList>
            <person name="Ruan C."/>
            <person name="Wang J."/>
            <person name="Zheng X."/>
            <person name="Song L."/>
            <person name="Zhu Y."/>
            <person name="Huang Y."/>
            <person name="Lu Z."/>
            <person name="Du W."/>
            <person name="Huang L."/>
            <person name="Dai X."/>
        </authorList>
    </citation>
    <scope>NUCLEOTIDE SEQUENCE [LARGE SCALE GENOMIC DNA]</scope>
    <source>
        <strain evidence="4 5">2CG4</strain>
    </source>
</reference>
<dbReference type="Pfam" id="PF00535">
    <property type="entry name" value="Glycos_transf_2"/>
    <property type="match status" value="1"/>
</dbReference>
<dbReference type="Gene3D" id="3.40.50.2000">
    <property type="entry name" value="Glycogen Phosphorylase B"/>
    <property type="match status" value="2"/>
</dbReference>
<sequence length="934" mass="102892">MRHTDFTALTASDTPRHAIYFDWPLHIRAGGPPGYLANLAAGLEQLGRADAVDLLTREQEPAGAPAPGALFERVVCDPGAASRQAAERLEREAAFLARPDLMQVDARHLPRLRPQDRTLIHVHTTIDAVKMHNTLTCLGHRHRVKLVLTSHCPEAPAREWAEKAYAEGAPAPACELYYHNHLELDLHAFQLADVLVFPCPEAMEPYRATLPGFDALFGQRDVRFLPTGVTALPPAGDRAALRAGFGLGDGFTACYLGRHNRVKGYDLLTRAGLAMLEADPSSRVLVGGREGPLPTPDHPRWIEAGWTDRPQDLLAASDVFILPNEQTYFDLMLLEVLSAGLPVLAARTGGNRHFEGLSRGIRLFDHEADLTAALDELRATPATDRAHLGEQNRALHAARFSSSAFAARYLDLLDEIADHYRLPPAAPRARPARAADLPRLRNGEAPKVSVIVPVYNVEPFLETCLQSIRDQSLDDLEVLVINDGSTDASPEIIDRFTAADPRFLRIDQRNHGLSAARNTGLDRARGRWISFVDSDDCLDADMLARLAAAAEAGGCDMALCGVADIDANGTVVAETSGFLDNPPVYSRLHDGLLEITPEVAASMYPSAWNKLYAAHLFDRVRYDTGLHFEDHPVYYKTVLQQPRVAYVADPLYRHRSHDAGRITRSAGRRALEIFTVFDLIESILRAHCADLAQCRRQAGRILLRLVWERSFVLTEPYLRFKLSEQAMMRFAKWSLGAHDLLELRDPGISETFVHELFDNAGRFGGWDSPHKVQVEPADRVRVADRTPDAEQTRYPMVDCAPEAGFVLIHPQADRLTTAEITGLGFFGGGRVQLSLALESAQSTGAEVRAFLAPVSLLDGDALGRSHDRCWYAGTDWLSLTPGQPVPVELAVDSGSPTMALYIQSRVPEGGSMHFGWVRARCIRAIPDDPSYAPD</sequence>
<name>A0A6L5YWY5_9RHOB</name>
<dbReference type="RefSeq" id="WP_154445049.1">
    <property type="nucleotide sequence ID" value="NZ_WIND01000002.1"/>
</dbReference>
<keyword evidence="1" id="KW-0328">Glycosyltransferase</keyword>
<organism evidence="4 5">
    <name type="scientific">Halovulum marinum</name>
    <dbReference type="NCBI Taxonomy" id="2662447"/>
    <lineage>
        <taxon>Bacteria</taxon>
        <taxon>Pseudomonadati</taxon>
        <taxon>Pseudomonadota</taxon>
        <taxon>Alphaproteobacteria</taxon>
        <taxon>Rhodobacterales</taxon>
        <taxon>Paracoccaceae</taxon>
        <taxon>Halovulum</taxon>
    </lineage>
</organism>
<evidence type="ECO:0000259" key="3">
    <source>
        <dbReference type="Pfam" id="PF00535"/>
    </source>
</evidence>
<keyword evidence="2 4" id="KW-0808">Transferase</keyword>
<dbReference type="InterPro" id="IPR029044">
    <property type="entry name" value="Nucleotide-diphossugar_trans"/>
</dbReference>
<keyword evidence="5" id="KW-1185">Reference proteome</keyword>
<dbReference type="EMBL" id="WIND01000002">
    <property type="protein sequence ID" value="MSU88728.1"/>
    <property type="molecule type" value="Genomic_DNA"/>
</dbReference>
<proteinExistence type="predicted"/>
<gene>
    <name evidence="4" type="ORF">GE300_03720</name>
</gene>
<dbReference type="GO" id="GO:0016758">
    <property type="term" value="F:hexosyltransferase activity"/>
    <property type="evidence" value="ECO:0007669"/>
    <property type="project" value="UniProtKB-ARBA"/>
</dbReference>
<dbReference type="PANTHER" id="PTHR22916">
    <property type="entry name" value="GLYCOSYLTRANSFERASE"/>
    <property type="match status" value="1"/>
</dbReference>
<dbReference type="Gene3D" id="3.90.550.10">
    <property type="entry name" value="Spore Coat Polysaccharide Biosynthesis Protein SpsA, Chain A"/>
    <property type="match status" value="1"/>
</dbReference>
<dbReference type="AlphaFoldDB" id="A0A6L5YWY5"/>
<protein>
    <submittedName>
        <fullName evidence="4">Glycosyltransferase</fullName>
    </submittedName>
</protein>
<dbReference type="SUPFAM" id="SSF53756">
    <property type="entry name" value="UDP-Glycosyltransferase/glycogen phosphorylase"/>
    <property type="match status" value="1"/>
</dbReference>
<dbReference type="Pfam" id="PF13692">
    <property type="entry name" value="Glyco_trans_1_4"/>
    <property type="match status" value="1"/>
</dbReference>
<evidence type="ECO:0000256" key="2">
    <source>
        <dbReference type="ARBA" id="ARBA00022679"/>
    </source>
</evidence>
<accession>A0A6L5YWY5</accession>
<dbReference type="Proteomes" id="UP000474957">
    <property type="component" value="Unassembled WGS sequence"/>
</dbReference>
<dbReference type="CDD" id="cd03801">
    <property type="entry name" value="GT4_PimA-like"/>
    <property type="match status" value="1"/>
</dbReference>
<dbReference type="PANTHER" id="PTHR22916:SF51">
    <property type="entry name" value="GLYCOSYLTRANSFERASE EPSH-RELATED"/>
    <property type="match status" value="1"/>
</dbReference>
<dbReference type="SUPFAM" id="SSF53448">
    <property type="entry name" value="Nucleotide-diphospho-sugar transferases"/>
    <property type="match status" value="1"/>
</dbReference>
<evidence type="ECO:0000313" key="5">
    <source>
        <dbReference type="Proteomes" id="UP000474957"/>
    </source>
</evidence>
<dbReference type="InterPro" id="IPR001173">
    <property type="entry name" value="Glyco_trans_2-like"/>
</dbReference>
<comment type="caution">
    <text evidence="4">The sequence shown here is derived from an EMBL/GenBank/DDBJ whole genome shotgun (WGS) entry which is preliminary data.</text>
</comment>